<proteinExistence type="predicted"/>
<dbReference type="GO" id="GO:0004222">
    <property type="term" value="F:metalloendopeptidase activity"/>
    <property type="evidence" value="ECO:0007669"/>
    <property type="project" value="TreeGrafter"/>
</dbReference>
<dbReference type="Pfam" id="PF01551">
    <property type="entry name" value="Peptidase_M23"/>
    <property type="match status" value="1"/>
</dbReference>
<dbReference type="InterPro" id="IPR011055">
    <property type="entry name" value="Dup_hybrid_motif"/>
</dbReference>
<name>A0A3B0XUM8_9ZZZZ</name>
<dbReference type="SUPFAM" id="SSF51261">
    <property type="entry name" value="Duplicated hybrid motif"/>
    <property type="match status" value="1"/>
</dbReference>
<dbReference type="Gene3D" id="2.70.70.10">
    <property type="entry name" value="Glucose Permease (Domain IIA)"/>
    <property type="match status" value="1"/>
</dbReference>
<dbReference type="AlphaFoldDB" id="A0A3B0XUM8"/>
<protein>
    <submittedName>
        <fullName evidence="2">Peptidase family M23/M37</fullName>
    </submittedName>
</protein>
<evidence type="ECO:0000259" key="1">
    <source>
        <dbReference type="Pfam" id="PF01551"/>
    </source>
</evidence>
<dbReference type="InterPro" id="IPR016047">
    <property type="entry name" value="M23ase_b-sheet_dom"/>
</dbReference>
<feature type="domain" description="M23ase beta-sheet core" evidence="1">
    <location>
        <begin position="55"/>
        <end position="142"/>
    </location>
</feature>
<dbReference type="CDD" id="cd12797">
    <property type="entry name" value="M23_peptidase"/>
    <property type="match status" value="1"/>
</dbReference>
<evidence type="ECO:0000313" key="2">
    <source>
        <dbReference type="EMBL" id="VAW65579.1"/>
    </source>
</evidence>
<accession>A0A3B0XUM8</accession>
<dbReference type="PANTHER" id="PTHR21666">
    <property type="entry name" value="PEPTIDASE-RELATED"/>
    <property type="match status" value="1"/>
</dbReference>
<sequence length="175" mass="19257">MKKLTTAPKTLLIISLVIVTGLLLPAGRLIPVKGASNNDWNHNTWWYEPWGASGVHKGVDIFAQKGTNVINPGYGLIIYSGNIGQGGNVVLILGPKWRLHYFAHLDAIEENTGLFISPGETLGSVGDSGNAAGKQPHLHYSIITLLPYFWLMDDTTQGWKKTFYLNPLKQFKNAD</sequence>
<gene>
    <name evidence="2" type="ORF">MNBD_GAMMA11-2859</name>
</gene>
<dbReference type="EMBL" id="UOFG01000253">
    <property type="protein sequence ID" value="VAW65579.1"/>
    <property type="molecule type" value="Genomic_DNA"/>
</dbReference>
<reference evidence="2" key="1">
    <citation type="submission" date="2018-06" db="EMBL/GenBank/DDBJ databases">
        <authorList>
            <person name="Zhirakovskaya E."/>
        </authorList>
    </citation>
    <scope>NUCLEOTIDE SEQUENCE</scope>
</reference>
<dbReference type="PANTHER" id="PTHR21666:SF268">
    <property type="entry name" value="PEPTIDASE M23 DOMAIN-CONTAINING PROTEIN"/>
    <property type="match status" value="1"/>
</dbReference>
<dbReference type="InterPro" id="IPR050570">
    <property type="entry name" value="Cell_wall_metabolism_enzyme"/>
</dbReference>
<organism evidence="2">
    <name type="scientific">hydrothermal vent metagenome</name>
    <dbReference type="NCBI Taxonomy" id="652676"/>
    <lineage>
        <taxon>unclassified sequences</taxon>
        <taxon>metagenomes</taxon>
        <taxon>ecological metagenomes</taxon>
    </lineage>
</organism>